<keyword evidence="2" id="KW-1185">Reference proteome</keyword>
<feature type="non-terminal residue" evidence="1">
    <location>
        <position position="67"/>
    </location>
</feature>
<dbReference type="Proteomes" id="UP001218218">
    <property type="component" value="Unassembled WGS sequence"/>
</dbReference>
<evidence type="ECO:0000313" key="1">
    <source>
        <dbReference type="EMBL" id="KAJ7369106.1"/>
    </source>
</evidence>
<sequence length="67" mass="7661">PLAYIEWFTPLNKPDPVSGMFTMHRSTRNHICNSTVISVEHIVCACHLMARCGNTIDWKWTSSNVLE</sequence>
<proteinExistence type="predicted"/>
<name>A0AAD7AW42_9AGAR</name>
<dbReference type="EMBL" id="JARIHO010000001">
    <property type="protein sequence ID" value="KAJ7369106.1"/>
    <property type="molecule type" value="Genomic_DNA"/>
</dbReference>
<evidence type="ECO:0000313" key="2">
    <source>
        <dbReference type="Proteomes" id="UP001218218"/>
    </source>
</evidence>
<dbReference type="AlphaFoldDB" id="A0AAD7AW42"/>
<feature type="non-terminal residue" evidence="1">
    <location>
        <position position="1"/>
    </location>
</feature>
<protein>
    <submittedName>
        <fullName evidence="1">Uncharacterized protein</fullName>
    </submittedName>
</protein>
<accession>A0AAD7AW42</accession>
<gene>
    <name evidence="1" type="ORF">DFH08DRAFT_649793</name>
</gene>
<organism evidence="1 2">
    <name type="scientific">Mycena albidolilacea</name>
    <dbReference type="NCBI Taxonomy" id="1033008"/>
    <lineage>
        <taxon>Eukaryota</taxon>
        <taxon>Fungi</taxon>
        <taxon>Dikarya</taxon>
        <taxon>Basidiomycota</taxon>
        <taxon>Agaricomycotina</taxon>
        <taxon>Agaricomycetes</taxon>
        <taxon>Agaricomycetidae</taxon>
        <taxon>Agaricales</taxon>
        <taxon>Marasmiineae</taxon>
        <taxon>Mycenaceae</taxon>
        <taxon>Mycena</taxon>
    </lineage>
</organism>
<comment type="caution">
    <text evidence="1">The sequence shown here is derived from an EMBL/GenBank/DDBJ whole genome shotgun (WGS) entry which is preliminary data.</text>
</comment>
<reference evidence="1" key="1">
    <citation type="submission" date="2023-03" db="EMBL/GenBank/DDBJ databases">
        <title>Massive genome expansion in bonnet fungi (Mycena s.s.) driven by repeated elements and novel gene families across ecological guilds.</title>
        <authorList>
            <consortium name="Lawrence Berkeley National Laboratory"/>
            <person name="Harder C.B."/>
            <person name="Miyauchi S."/>
            <person name="Viragh M."/>
            <person name="Kuo A."/>
            <person name="Thoen E."/>
            <person name="Andreopoulos B."/>
            <person name="Lu D."/>
            <person name="Skrede I."/>
            <person name="Drula E."/>
            <person name="Henrissat B."/>
            <person name="Morin E."/>
            <person name="Kohler A."/>
            <person name="Barry K."/>
            <person name="LaButti K."/>
            <person name="Morin E."/>
            <person name="Salamov A."/>
            <person name="Lipzen A."/>
            <person name="Mereny Z."/>
            <person name="Hegedus B."/>
            <person name="Baldrian P."/>
            <person name="Stursova M."/>
            <person name="Weitz H."/>
            <person name="Taylor A."/>
            <person name="Grigoriev I.V."/>
            <person name="Nagy L.G."/>
            <person name="Martin F."/>
            <person name="Kauserud H."/>
        </authorList>
    </citation>
    <scope>NUCLEOTIDE SEQUENCE</scope>
    <source>
        <strain evidence="1">CBHHK002</strain>
    </source>
</reference>